<dbReference type="GO" id="GO:0005524">
    <property type="term" value="F:ATP binding"/>
    <property type="evidence" value="ECO:0007669"/>
    <property type="project" value="UniProtKB-UniRule"/>
</dbReference>
<dbReference type="InterPro" id="IPR051824">
    <property type="entry name" value="LRR_Rcpt-Like_S/T_Kinase"/>
</dbReference>
<evidence type="ECO:0000313" key="17">
    <source>
        <dbReference type="EMBL" id="KAG0569894.1"/>
    </source>
</evidence>
<accession>A0A8T0HHK0</accession>
<dbReference type="EMBL" id="CM026427">
    <property type="protein sequence ID" value="KAG0569894.1"/>
    <property type="molecule type" value="Genomic_DNA"/>
</dbReference>
<keyword evidence="14" id="KW-0812">Transmembrane</keyword>
<dbReference type="FunFam" id="3.30.200.20:FF:000964">
    <property type="entry name" value="Predicted protein"/>
    <property type="match status" value="1"/>
</dbReference>
<keyword evidence="18" id="KW-1185">Reference proteome</keyword>
<dbReference type="SMART" id="SM00220">
    <property type="entry name" value="S_TKc"/>
    <property type="match status" value="1"/>
</dbReference>
<comment type="similarity">
    <text evidence="2">Belongs to the protein kinase superfamily. Ser/Thr protein kinase family.</text>
</comment>
<evidence type="ECO:0000256" key="2">
    <source>
        <dbReference type="ARBA" id="ARBA00008684"/>
    </source>
</evidence>
<dbReference type="Pfam" id="PF23598">
    <property type="entry name" value="LRR_14"/>
    <property type="match status" value="1"/>
</dbReference>
<dbReference type="CDD" id="cd14066">
    <property type="entry name" value="STKc_IRAK"/>
    <property type="match status" value="1"/>
</dbReference>
<evidence type="ECO:0000256" key="7">
    <source>
        <dbReference type="ARBA" id="ARBA00022737"/>
    </source>
</evidence>
<evidence type="ECO:0000256" key="3">
    <source>
        <dbReference type="ARBA" id="ARBA00022527"/>
    </source>
</evidence>
<comment type="subcellular location">
    <subcellularLocation>
        <location evidence="1">Membrane</location>
    </subcellularLocation>
</comment>
<dbReference type="FunFam" id="3.80.10.10:FF:000041">
    <property type="entry name" value="LRR receptor-like serine/threonine-protein kinase ERECTA"/>
    <property type="match status" value="1"/>
</dbReference>
<comment type="caution">
    <text evidence="17">The sequence shown here is derived from an EMBL/GenBank/DDBJ whole genome shotgun (WGS) entry which is preliminary data.</text>
</comment>
<dbReference type="InterPro" id="IPR008271">
    <property type="entry name" value="Ser/Thr_kinase_AS"/>
</dbReference>
<keyword evidence="11" id="KW-0325">Glycoprotein</keyword>
<evidence type="ECO:0000256" key="4">
    <source>
        <dbReference type="ARBA" id="ARBA00022614"/>
    </source>
</evidence>
<proteinExistence type="inferred from homology"/>
<dbReference type="PROSITE" id="PS50011">
    <property type="entry name" value="PROTEIN_KINASE_DOM"/>
    <property type="match status" value="1"/>
</dbReference>
<name>A0A8T0HHK0_CERPU</name>
<keyword evidence="4" id="KW-0433">Leucine-rich repeat</keyword>
<dbReference type="InterPro" id="IPR001245">
    <property type="entry name" value="Ser-Thr/Tyr_kinase_cat_dom"/>
</dbReference>
<dbReference type="PANTHER" id="PTHR48006">
    <property type="entry name" value="LEUCINE-RICH REPEAT-CONTAINING PROTEIN DDB_G0281931-RELATED"/>
    <property type="match status" value="1"/>
</dbReference>
<dbReference type="Gene3D" id="3.80.10.10">
    <property type="entry name" value="Ribonuclease Inhibitor"/>
    <property type="match status" value="3"/>
</dbReference>
<dbReference type="Proteomes" id="UP000822688">
    <property type="component" value="Chromosome 6"/>
</dbReference>
<gene>
    <name evidence="17" type="ORF">KC19_6G123800</name>
</gene>
<dbReference type="Pfam" id="PF07714">
    <property type="entry name" value="PK_Tyr_Ser-Thr"/>
    <property type="match status" value="1"/>
</dbReference>
<evidence type="ECO:0000256" key="14">
    <source>
        <dbReference type="SAM" id="Phobius"/>
    </source>
</evidence>
<keyword evidence="8 12" id="KW-0547">Nucleotide-binding</keyword>
<dbReference type="InterPro" id="IPR055414">
    <property type="entry name" value="LRR_R13L4/SHOC2-like"/>
</dbReference>
<keyword evidence="9" id="KW-0418">Kinase</keyword>
<feature type="signal peptide" evidence="15">
    <location>
        <begin position="1"/>
        <end position="23"/>
    </location>
</feature>
<dbReference type="PANTHER" id="PTHR48006:SF51">
    <property type="entry name" value="PROTEIN KINASE DOMAIN-CONTAINING PROTEIN"/>
    <property type="match status" value="1"/>
</dbReference>
<dbReference type="InterPro" id="IPR013210">
    <property type="entry name" value="LRR_N_plant-typ"/>
</dbReference>
<evidence type="ECO:0000256" key="13">
    <source>
        <dbReference type="SAM" id="MobiDB-lite"/>
    </source>
</evidence>
<keyword evidence="3" id="KW-0723">Serine/threonine-protein kinase</keyword>
<evidence type="ECO:0000259" key="16">
    <source>
        <dbReference type="PROSITE" id="PS50011"/>
    </source>
</evidence>
<keyword evidence="6 15" id="KW-0732">Signal</keyword>
<dbReference type="Pfam" id="PF08263">
    <property type="entry name" value="LRRNT_2"/>
    <property type="match status" value="1"/>
</dbReference>
<feature type="region of interest" description="Disordered" evidence="13">
    <location>
        <begin position="758"/>
        <end position="825"/>
    </location>
</feature>
<feature type="compositionally biased region" description="Low complexity" evidence="13">
    <location>
        <begin position="780"/>
        <end position="791"/>
    </location>
</feature>
<dbReference type="InterPro" id="IPR011009">
    <property type="entry name" value="Kinase-like_dom_sf"/>
</dbReference>
<dbReference type="GO" id="GO:0016020">
    <property type="term" value="C:membrane"/>
    <property type="evidence" value="ECO:0007669"/>
    <property type="project" value="UniProtKB-SubCell"/>
</dbReference>
<dbReference type="PROSITE" id="PS00107">
    <property type="entry name" value="PROTEIN_KINASE_ATP"/>
    <property type="match status" value="1"/>
</dbReference>
<protein>
    <recommendedName>
        <fullName evidence="16">Protein kinase domain-containing protein</fullName>
    </recommendedName>
</protein>
<feature type="compositionally biased region" description="Polar residues" evidence="13">
    <location>
        <begin position="792"/>
        <end position="808"/>
    </location>
</feature>
<evidence type="ECO:0000256" key="11">
    <source>
        <dbReference type="ARBA" id="ARBA00023180"/>
    </source>
</evidence>
<evidence type="ECO:0000256" key="12">
    <source>
        <dbReference type="PROSITE-ProRule" id="PRU10141"/>
    </source>
</evidence>
<feature type="domain" description="Protein kinase" evidence="16">
    <location>
        <begin position="483"/>
        <end position="759"/>
    </location>
</feature>
<evidence type="ECO:0000256" key="15">
    <source>
        <dbReference type="SAM" id="SignalP"/>
    </source>
</evidence>
<dbReference type="FunFam" id="1.10.510.10:FF:001248">
    <property type="entry name" value="Predicted protein"/>
    <property type="match status" value="1"/>
</dbReference>
<feature type="binding site" evidence="12">
    <location>
        <position position="511"/>
    </location>
    <ligand>
        <name>ATP</name>
        <dbReference type="ChEBI" id="CHEBI:30616"/>
    </ligand>
</feature>
<evidence type="ECO:0000256" key="1">
    <source>
        <dbReference type="ARBA" id="ARBA00004370"/>
    </source>
</evidence>
<keyword evidence="7" id="KW-0677">Repeat</keyword>
<reference evidence="17 18" key="1">
    <citation type="submission" date="2020-06" db="EMBL/GenBank/DDBJ databases">
        <title>WGS assembly of Ceratodon purpureus strain R40.</title>
        <authorList>
            <person name="Carey S.B."/>
            <person name="Jenkins J."/>
            <person name="Shu S."/>
            <person name="Lovell J.T."/>
            <person name="Sreedasyam A."/>
            <person name="Maumus F."/>
            <person name="Tiley G.P."/>
            <person name="Fernandez-Pozo N."/>
            <person name="Barry K."/>
            <person name="Chen C."/>
            <person name="Wang M."/>
            <person name="Lipzen A."/>
            <person name="Daum C."/>
            <person name="Saski C.A."/>
            <person name="Payton A.C."/>
            <person name="Mcbreen J.C."/>
            <person name="Conrad R.E."/>
            <person name="Kollar L.M."/>
            <person name="Olsson S."/>
            <person name="Huttunen S."/>
            <person name="Landis J.B."/>
            <person name="Wickett N.J."/>
            <person name="Johnson M.G."/>
            <person name="Rensing S.A."/>
            <person name="Grimwood J."/>
            <person name="Schmutz J."/>
            <person name="Mcdaniel S.F."/>
        </authorList>
    </citation>
    <scope>NUCLEOTIDE SEQUENCE [LARGE SCALE GENOMIC DNA]</scope>
    <source>
        <strain evidence="17 18">R40</strain>
    </source>
</reference>
<dbReference type="GO" id="GO:0004672">
    <property type="term" value="F:protein kinase activity"/>
    <property type="evidence" value="ECO:0007669"/>
    <property type="project" value="InterPro"/>
</dbReference>
<evidence type="ECO:0000256" key="5">
    <source>
        <dbReference type="ARBA" id="ARBA00022679"/>
    </source>
</evidence>
<keyword evidence="10 12" id="KW-0067">ATP-binding</keyword>
<keyword evidence="14" id="KW-0472">Membrane</keyword>
<dbReference type="InterPro" id="IPR017441">
    <property type="entry name" value="Protein_kinase_ATP_BS"/>
</dbReference>
<organism evidence="17 18">
    <name type="scientific">Ceratodon purpureus</name>
    <name type="common">Fire moss</name>
    <name type="synonym">Dicranum purpureum</name>
    <dbReference type="NCBI Taxonomy" id="3225"/>
    <lineage>
        <taxon>Eukaryota</taxon>
        <taxon>Viridiplantae</taxon>
        <taxon>Streptophyta</taxon>
        <taxon>Embryophyta</taxon>
        <taxon>Bryophyta</taxon>
        <taxon>Bryophytina</taxon>
        <taxon>Bryopsida</taxon>
        <taxon>Dicranidae</taxon>
        <taxon>Pseudoditrichales</taxon>
        <taxon>Ditrichaceae</taxon>
        <taxon>Ceratodon</taxon>
    </lineage>
</organism>
<dbReference type="Gene3D" id="3.30.200.20">
    <property type="entry name" value="Phosphorylase Kinase, domain 1"/>
    <property type="match status" value="1"/>
</dbReference>
<feature type="chain" id="PRO_5035777264" description="Protein kinase domain-containing protein" evidence="15">
    <location>
        <begin position="24"/>
        <end position="825"/>
    </location>
</feature>
<evidence type="ECO:0000256" key="6">
    <source>
        <dbReference type="ARBA" id="ARBA00022729"/>
    </source>
</evidence>
<evidence type="ECO:0000313" key="18">
    <source>
        <dbReference type="Proteomes" id="UP000822688"/>
    </source>
</evidence>
<keyword evidence="14" id="KW-1133">Transmembrane helix</keyword>
<evidence type="ECO:0000256" key="8">
    <source>
        <dbReference type="ARBA" id="ARBA00022741"/>
    </source>
</evidence>
<keyword evidence="5" id="KW-0808">Transferase</keyword>
<dbReference type="SUPFAM" id="SSF56112">
    <property type="entry name" value="Protein kinase-like (PK-like)"/>
    <property type="match status" value="1"/>
</dbReference>
<evidence type="ECO:0000256" key="10">
    <source>
        <dbReference type="ARBA" id="ARBA00022840"/>
    </source>
</evidence>
<evidence type="ECO:0000256" key="9">
    <source>
        <dbReference type="ARBA" id="ARBA00022777"/>
    </source>
</evidence>
<feature type="transmembrane region" description="Helical" evidence="14">
    <location>
        <begin position="412"/>
        <end position="435"/>
    </location>
</feature>
<dbReference type="SUPFAM" id="SSF52058">
    <property type="entry name" value="L domain-like"/>
    <property type="match status" value="1"/>
</dbReference>
<dbReference type="PROSITE" id="PS00108">
    <property type="entry name" value="PROTEIN_KINASE_ST"/>
    <property type="match status" value="1"/>
</dbReference>
<dbReference type="InterPro" id="IPR032675">
    <property type="entry name" value="LRR_dom_sf"/>
</dbReference>
<dbReference type="InterPro" id="IPR000719">
    <property type="entry name" value="Prot_kinase_dom"/>
</dbReference>
<dbReference type="Gene3D" id="1.10.510.10">
    <property type="entry name" value="Transferase(Phosphotransferase) domain 1"/>
    <property type="match status" value="1"/>
</dbReference>
<dbReference type="AlphaFoldDB" id="A0A8T0HHK0"/>
<sequence>MARNWRYLGLVIVLLAFVGHTNAVPSAAEVAALIAIKSQWSVNATWDPTLNPCNWTGIKCDPLGNHVVYLNVTMLGVKGDVPDAIRSLTFLEHFDGSNWDPQKLGNFPGWNAITGDLAPFASLTSLKSFNVSWNLGLQKGVGIPAVVFGLTNLTELRIDNCYLTGTLSPQIGNLKQLQFFYAGNNTMSGGLPKELGGLTSLRELTLWLSSWKSEIPVEFGKLVNLEYLNLRDSGLWGGLPSEMGALTRMKKLHLYNNILTGEIPSTWQSMSRLSELRLSNNYISGEIPAWIWAYNLSNLQLQDNRLTGPFASNLSASVKRLEVQCNFLTGPIVPVIPTGFDNKSFDVDDNCFTEKMKRVENKCKTNTLCNAYLDSIANGVCPPCPANQEVYNATLCTCKPFDPEKKSNVGPIVGGVVGGALGALAIMAIIFGILWKRKRDKAKQVDGRFDPALIADVSDPNWQAPPGVQRFKLSELSNATGGFDKAHEIGVGGFGKVFIGNFKDGRTLAIKRASGLVSSNQGLAEFRNEVLLLSRLHHRNLVRLEGFCDESGLQILVYEFVRQGNLHAHLFRPKGSGRYLNWYNRLEIAVGVANGLDYLHTFADPPVIHRDVKPSNILLDDNLSAKVADFGISRATDEFATHVSTKPAGTAGYFDPQYFIRRQLTTASDVYGYGVVLLELVTGQRAIDHGRTEEFNLVEWARPRYRSGGIEAIVDPKLGDTYPKDVFSDMAELAMECALFNKDDRPSMKAVLNILEPQLHNCQPPPPSEDISSWDSMDLASAPSHAPSQSSTGDFTGGSSITNASSSHPLVKQTRVEMTSTLLPR</sequence>
<feature type="compositionally biased region" description="Polar residues" evidence="13">
    <location>
        <begin position="816"/>
        <end position="825"/>
    </location>
</feature>